<sequence length="47" mass="5554">MKYNLAINRIKGSFITITSERSVIETKSFISFSFSFLRKENCQMEEE</sequence>
<reference evidence="2" key="3">
    <citation type="submission" date="2024-02" db="UniProtKB">
        <authorList>
            <consortium name="WormBaseParasite"/>
        </authorList>
    </citation>
    <scope>IDENTIFICATION</scope>
    <source>
        <strain evidence="2">pt0022</strain>
    </source>
</reference>
<evidence type="ECO:0000313" key="2">
    <source>
        <dbReference type="WBParaSite" id="mrna-Wban_02748"/>
    </source>
</evidence>
<organism evidence="1 2">
    <name type="scientific">Wuchereria bancrofti</name>
    <dbReference type="NCBI Taxonomy" id="6293"/>
    <lineage>
        <taxon>Eukaryota</taxon>
        <taxon>Metazoa</taxon>
        <taxon>Ecdysozoa</taxon>
        <taxon>Nematoda</taxon>
        <taxon>Chromadorea</taxon>
        <taxon>Rhabditida</taxon>
        <taxon>Spirurina</taxon>
        <taxon>Spiruromorpha</taxon>
        <taxon>Filarioidea</taxon>
        <taxon>Onchocercidae</taxon>
        <taxon>Wuchereria</taxon>
    </lineage>
</organism>
<reference evidence="1" key="1">
    <citation type="submission" date="2015-03" db="EMBL/GenBank/DDBJ databases">
        <title>Wuchereria bancrofti Genome Sequencing Papua New Guinea Strain.</title>
        <authorList>
            <person name="Small S.T."/>
            <person name="Serre D."/>
            <person name="Zimmerman P.A."/>
        </authorList>
    </citation>
    <scope>NUCLEOTIDE SEQUENCE [LARGE SCALE GENOMIC DNA]</scope>
    <source>
        <strain evidence="1">pt0022</strain>
    </source>
</reference>
<dbReference type="AlphaFoldDB" id="A0AAF5RU71"/>
<protein>
    <submittedName>
        <fullName evidence="2">Uncharacterized protein</fullName>
    </submittedName>
</protein>
<name>A0AAF5RU71_WUCBA</name>
<reference evidence="1" key="2">
    <citation type="journal article" date="2016" name="Mol. Ecol.">
        <title>Population genomics of the filarial nematode parasite Wuchereria bancrofti from mosquitoes.</title>
        <authorList>
            <person name="Small S.T."/>
            <person name="Reimer L.J."/>
            <person name="Tisch D.J."/>
            <person name="King C.L."/>
            <person name="Christensen B.M."/>
            <person name="Siba P.M."/>
            <person name="Kazura J.W."/>
            <person name="Serre D."/>
            <person name="Zimmerman P.A."/>
        </authorList>
    </citation>
    <scope>NUCLEOTIDE SEQUENCE</scope>
    <source>
        <strain evidence="1">pt0022</strain>
    </source>
</reference>
<evidence type="ECO:0000313" key="1">
    <source>
        <dbReference type="Proteomes" id="UP000093561"/>
    </source>
</evidence>
<dbReference type="Proteomes" id="UP000093561">
    <property type="component" value="Unassembled WGS sequence"/>
</dbReference>
<accession>A0AAF5RU71</accession>
<dbReference type="WBParaSite" id="mrna-Wban_02748">
    <property type="protein sequence ID" value="mrna-Wban_02748"/>
    <property type="gene ID" value="Wban_02748"/>
</dbReference>
<proteinExistence type="predicted"/>